<name>A0AA37MBP7_9HYPH</name>
<accession>A0AA37MBP7</accession>
<keyword evidence="2" id="KW-1185">Reference proteome</keyword>
<evidence type="ECO:0000313" key="2">
    <source>
        <dbReference type="Proteomes" id="UP001055108"/>
    </source>
</evidence>
<comment type="caution">
    <text evidence="1">The sequence shown here is derived from an EMBL/GenBank/DDBJ whole genome shotgun (WGS) entry which is preliminary data.</text>
</comment>
<evidence type="ECO:0000313" key="1">
    <source>
        <dbReference type="EMBL" id="GJD79049.1"/>
    </source>
</evidence>
<proteinExistence type="predicted"/>
<dbReference type="AlphaFoldDB" id="A0AA37MBP7"/>
<gene>
    <name evidence="1" type="ORF">NBEOAGPD_2269</name>
</gene>
<sequence length="90" mass="10136">MFRSLLERGFLKGCFAASVVAPQAKEARSLEVHVTDFAGERSLKCGNLVNRPCAIEGDDRFIRKMLHCLFQSFDNPFPMCCSIKLIARLL</sequence>
<protein>
    <submittedName>
        <fullName evidence="1">Uncharacterized protein</fullName>
    </submittedName>
</protein>
<reference evidence="1" key="1">
    <citation type="journal article" date="2016" name="Front. Microbiol.">
        <title>Genome Sequence of the Piezophilic, Mesophilic Sulfate-Reducing Bacterium Desulfovibrio indicus J2T.</title>
        <authorList>
            <person name="Cao J."/>
            <person name="Maignien L."/>
            <person name="Shao Z."/>
            <person name="Alain K."/>
            <person name="Jebbar M."/>
        </authorList>
    </citation>
    <scope>NUCLEOTIDE SEQUENCE</scope>
    <source>
        <strain evidence="1">NBRC 103626</strain>
    </source>
</reference>
<organism evidence="1 2">
    <name type="scientific">Methylobacterium gregans</name>
    <dbReference type="NCBI Taxonomy" id="374424"/>
    <lineage>
        <taxon>Bacteria</taxon>
        <taxon>Pseudomonadati</taxon>
        <taxon>Pseudomonadota</taxon>
        <taxon>Alphaproteobacteria</taxon>
        <taxon>Hyphomicrobiales</taxon>
        <taxon>Methylobacteriaceae</taxon>
        <taxon>Methylobacterium</taxon>
    </lineage>
</organism>
<reference evidence="1" key="2">
    <citation type="submission" date="2021-08" db="EMBL/GenBank/DDBJ databases">
        <authorList>
            <person name="Tani A."/>
            <person name="Ola A."/>
            <person name="Ogura Y."/>
            <person name="Katsura K."/>
            <person name="Hayashi T."/>
        </authorList>
    </citation>
    <scope>NUCLEOTIDE SEQUENCE</scope>
    <source>
        <strain evidence="1">NBRC 103626</strain>
    </source>
</reference>
<dbReference type="Proteomes" id="UP001055108">
    <property type="component" value="Unassembled WGS sequence"/>
</dbReference>
<dbReference type="EMBL" id="BPQM01000052">
    <property type="protein sequence ID" value="GJD79049.1"/>
    <property type="molecule type" value="Genomic_DNA"/>
</dbReference>